<evidence type="ECO:0000256" key="11">
    <source>
        <dbReference type="SAM" id="MobiDB-lite"/>
    </source>
</evidence>
<dbReference type="InterPro" id="IPR006593">
    <property type="entry name" value="Cyt_b561/ferric_Rdtase_TM"/>
</dbReference>
<keyword evidence="9" id="KW-0408">Iron</keyword>
<feature type="transmembrane region" description="Helical" evidence="12">
    <location>
        <begin position="41"/>
        <end position="58"/>
    </location>
</feature>
<comment type="caution">
    <text evidence="14">The sequence shown here is derived from an EMBL/GenBank/DDBJ whole genome shotgun (WGS) entry which is preliminary data.</text>
</comment>
<evidence type="ECO:0000259" key="13">
    <source>
        <dbReference type="PROSITE" id="PS50939"/>
    </source>
</evidence>
<sequence>MTSQPTTQDSDAPLAPTESEPLLGRPGDAVQKPNAPMVKNLWLGTGWVAQAGAVLLLADVWSGVFMHKTLPLVSPHPLLQALGAFTLVEAILILQPTTSPETKRLGQRAHASLQLLSFVLFLTGITIIETNKHVNHGEHFHSLHGHLGVITGVLLLGQYLFGFLVWAVPAAFGGEEKAKAMWKYHRYGGYLLLMLVLATIVSAVETDYNKGVLDIKMWTVGLAVVLIVIGVFPRIQLSKLGIQRR</sequence>
<keyword evidence="8 12" id="KW-1133">Transmembrane helix</keyword>
<evidence type="ECO:0000256" key="10">
    <source>
        <dbReference type="ARBA" id="ARBA00023136"/>
    </source>
</evidence>
<comment type="cofactor">
    <cofactor evidence="1">
        <name>heme b</name>
        <dbReference type="ChEBI" id="CHEBI:60344"/>
    </cofactor>
</comment>
<evidence type="ECO:0000256" key="12">
    <source>
        <dbReference type="SAM" id="Phobius"/>
    </source>
</evidence>
<dbReference type="EMBL" id="JAUEDM010000006">
    <property type="protein sequence ID" value="KAK3315005.1"/>
    <property type="molecule type" value="Genomic_DNA"/>
</dbReference>
<evidence type="ECO:0000256" key="8">
    <source>
        <dbReference type="ARBA" id="ARBA00022989"/>
    </source>
</evidence>
<dbReference type="InterPro" id="IPR045150">
    <property type="entry name" value="CYB561D1/2"/>
</dbReference>
<dbReference type="Gene3D" id="1.20.120.1770">
    <property type="match status" value="1"/>
</dbReference>
<feature type="transmembrane region" description="Helical" evidence="12">
    <location>
        <begin position="78"/>
        <end position="97"/>
    </location>
</feature>
<protein>
    <submittedName>
        <fullName evidence="14">Eukaryotic cytochrome b561-domain-containing protein</fullName>
    </submittedName>
</protein>
<reference evidence="14" key="2">
    <citation type="submission" date="2023-06" db="EMBL/GenBank/DDBJ databases">
        <authorList>
            <consortium name="Lawrence Berkeley National Laboratory"/>
            <person name="Haridas S."/>
            <person name="Hensen N."/>
            <person name="Bonometti L."/>
            <person name="Westerberg I."/>
            <person name="Brannstrom I.O."/>
            <person name="Guillou S."/>
            <person name="Cros-Aarteil S."/>
            <person name="Calhoun S."/>
            <person name="Kuo A."/>
            <person name="Mondo S."/>
            <person name="Pangilinan J."/>
            <person name="Riley R."/>
            <person name="Labutti K."/>
            <person name="Andreopoulos B."/>
            <person name="Lipzen A."/>
            <person name="Chen C."/>
            <person name="Yanf M."/>
            <person name="Daum C."/>
            <person name="Ng V."/>
            <person name="Clum A."/>
            <person name="Steindorff A."/>
            <person name="Ohm R."/>
            <person name="Martin F."/>
            <person name="Silar P."/>
            <person name="Natvig D."/>
            <person name="Lalanne C."/>
            <person name="Gautier V."/>
            <person name="Ament-Velasquez S.L."/>
            <person name="Kruys A."/>
            <person name="Hutchinson M.I."/>
            <person name="Powell A.J."/>
            <person name="Barry K."/>
            <person name="Miller A.N."/>
            <person name="Grigoriev I.V."/>
            <person name="Debuchy R."/>
            <person name="Gladieux P."/>
            <person name="Thoren M.H."/>
            <person name="Johannesson H."/>
        </authorList>
    </citation>
    <scope>NUCLEOTIDE SEQUENCE</scope>
    <source>
        <strain evidence="14">CBS 118394</strain>
    </source>
</reference>
<keyword evidence="5 12" id="KW-0812">Transmembrane</keyword>
<evidence type="ECO:0000256" key="1">
    <source>
        <dbReference type="ARBA" id="ARBA00001970"/>
    </source>
</evidence>
<dbReference type="Pfam" id="PF03188">
    <property type="entry name" value="Cytochrom_B561"/>
    <property type="match status" value="1"/>
</dbReference>
<evidence type="ECO:0000256" key="3">
    <source>
        <dbReference type="ARBA" id="ARBA00022448"/>
    </source>
</evidence>
<accession>A0AAE0M112</accession>
<reference evidence="14" key="1">
    <citation type="journal article" date="2023" name="Mol. Phylogenet. Evol.">
        <title>Genome-scale phylogeny and comparative genomics of the fungal order Sordariales.</title>
        <authorList>
            <person name="Hensen N."/>
            <person name="Bonometti L."/>
            <person name="Westerberg I."/>
            <person name="Brannstrom I.O."/>
            <person name="Guillou S."/>
            <person name="Cros-Aarteil S."/>
            <person name="Calhoun S."/>
            <person name="Haridas S."/>
            <person name="Kuo A."/>
            <person name="Mondo S."/>
            <person name="Pangilinan J."/>
            <person name="Riley R."/>
            <person name="LaButti K."/>
            <person name="Andreopoulos B."/>
            <person name="Lipzen A."/>
            <person name="Chen C."/>
            <person name="Yan M."/>
            <person name="Daum C."/>
            <person name="Ng V."/>
            <person name="Clum A."/>
            <person name="Steindorff A."/>
            <person name="Ohm R.A."/>
            <person name="Martin F."/>
            <person name="Silar P."/>
            <person name="Natvig D.O."/>
            <person name="Lalanne C."/>
            <person name="Gautier V."/>
            <person name="Ament-Velasquez S.L."/>
            <person name="Kruys A."/>
            <person name="Hutchinson M.I."/>
            <person name="Powell A.J."/>
            <person name="Barry K."/>
            <person name="Miller A.N."/>
            <person name="Grigoriev I.V."/>
            <person name="Debuchy R."/>
            <person name="Gladieux P."/>
            <person name="Hiltunen Thoren M."/>
            <person name="Johannesson H."/>
        </authorList>
    </citation>
    <scope>NUCLEOTIDE SEQUENCE</scope>
    <source>
        <strain evidence="14">CBS 118394</strain>
    </source>
</reference>
<dbReference type="GO" id="GO:0140575">
    <property type="term" value="F:transmembrane monodehydroascorbate reductase activity"/>
    <property type="evidence" value="ECO:0007669"/>
    <property type="project" value="InterPro"/>
</dbReference>
<feature type="transmembrane region" description="Helical" evidence="12">
    <location>
        <begin position="148"/>
        <end position="172"/>
    </location>
</feature>
<feature type="transmembrane region" description="Helical" evidence="12">
    <location>
        <begin position="184"/>
        <end position="203"/>
    </location>
</feature>
<dbReference type="PANTHER" id="PTHR15422">
    <property type="entry name" value="OS05G0565100 PROTEIN"/>
    <property type="match status" value="1"/>
</dbReference>
<keyword evidence="3" id="KW-0813">Transport</keyword>
<feature type="compositionally biased region" description="Polar residues" evidence="11">
    <location>
        <begin position="1"/>
        <end position="10"/>
    </location>
</feature>
<name>A0AAE0M112_9PEZI</name>
<feature type="region of interest" description="Disordered" evidence="11">
    <location>
        <begin position="1"/>
        <end position="31"/>
    </location>
</feature>
<dbReference type="CDD" id="cd08761">
    <property type="entry name" value="Cyt_b561_CYB561D2_like"/>
    <property type="match status" value="1"/>
</dbReference>
<feature type="transmembrane region" description="Helical" evidence="12">
    <location>
        <begin position="109"/>
        <end position="128"/>
    </location>
</feature>
<proteinExistence type="predicted"/>
<keyword evidence="15" id="KW-1185">Reference proteome</keyword>
<organism evidence="14 15">
    <name type="scientific">Apodospora peruviana</name>
    <dbReference type="NCBI Taxonomy" id="516989"/>
    <lineage>
        <taxon>Eukaryota</taxon>
        <taxon>Fungi</taxon>
        <taxon>Dikarya</taxon>
        <taxon>Ascomycota</taxon>
        <taxon>Pezizomycotina</taxon>
        <taxon>Sordariomycetes</taxon>
        <taxon>Sordariomycetidae</taxon>
        <taxon>Sordariales</taxon>
        <taxon>Lasiosphaeriaceae</taxon>
        <taxon>Apodospora</taxon>
    </lineage>
</organism>
<dbReference type="AlphaFoldDB" id="A0AAE0M112"/>
<evidence type="ECO:0000256" key="7">
    <source>
        <dbReference type="ARBA" id="ARBA00022982"/>
    </source>
</evidence>
<feature type="domain" description="Cytochrome b561" evidence="13">
    <location>
        <begin position="41"/>
        <end position="238"/>
    </location>
</feature>
<dbReference type="Proteomes" id="UP001283341">
    <property type="component" value="Unassembled WGS sequence"/>
</dbReference>
<gene>
    <name evidence="14" type="ORF">B0H66DRAFT_330078</name>
</gene>
<evidence type="ECO:0000313" key="15">
    <source>
        <dbReference type="Proteomes" id="UP001283341"/>
    </source>
</evidence>
<dbReference type="PROSITE" id="PS50939">
    <property type="entry name" value="CYTOCHROME_B561"/>
    <property type="match status" value="1"/>
</dbReference>
<keyword evidence="10 12" id="KW-0472">Membrane</keyword>
<comment type="subcellular location">
    <subcellularLocation>
        <location evidence="2">Membrane</location>
        <topology evidence="2">Multi-pass membrane protein</topology>
    </subcellularLocation>
</comment>
<feature type="transmembrane region" description="Helical" evidence="12">
    <location>
        <begin position="215"/>
        <end position="235"/>
    </location>
</feature>
<dbReference type="GO" id="GO:0046872">
    <property type="term" value="F:metal ion binding"/>
    <property type="evidence" value="ECO:0007669"/>
    <property type="project" value="UniProtKB-KW"/>
</dbReference>
<evidence type="ECO:0000256" key="5">
    <source>
        <dbReference type="ARBA" id="ARBA00022692"/>
    </source>
</evidence>
<evidence type="ECO:0000256" key="4">
    <source>
        <dbReference type="ARBA" id="ARBA00022617"/>
    </source>
</evidence>
<keyword evidence="6" id="KW-0479">Metal-binding</keyword>
<evidence type="ECO:0000256" key="6">
    <source>
        <dbReference type="ARBA" id="ARBA00022723"/>
    </source>
</evidence>
<dbReference type="SMART" id="SM00665">
    <property type="entry name" value="B561"/>
    <property type="match status" value="1"/>
</dbReference>
<keyword evidence="7" id="KW-0249">Electron transport</keyword>
<evidence type="ECO:0000256" key="9">
    <source>
        <dbReference type="ARBA" id="ARBA00023004"/>
    </source>
</evidence>
<keyword evidence="4" id="KW-0349">Heme</keyword>
<evidence type="ECO:0000313" key="14">
    <source>
        <dbReference type="EMBL" id="KAK3315005.1"/>
    </source>
</evidence>
<dbReference type="PANTHER" id="PTHR15422:SF45">
    <property type="entry name" value="CYTOCHROME B561 DOMAIN-CONTAINING PROTEIN"/>
    <property type="match status" value="1"/>
</dbReference>
<evidence type="ECO:0000256" key="2">
    <source>
        <dbReference type="ARBA" id="ARBA00004141"/>
    </source>
</evidence>
<dbReference type="GO" id="GO:0016020">
    <property type="term" value="C:membrane"/>
    <property type="evidence" value="ECO:0007669"/>
    <property type="project" value="UniProtKB-SubCell"/>
</dbReference>